<name>A0AAW1TH23_9CUCU</name>
<comment type="caution">
    <text evidence="1">The sequence shown here is derived from an EMBL/GenBank/DDBJ whole genome shotgun (WGS) entry which is preliminary data.</text>
</comment>
<evidence type="ECO:0000313" key="2">
    <source>
        <dbReference type="Proteomes" id="UP001431783"/>
    </source>
</evidence>
<gene>
    <name evidence="1" type="ORF">WA026_003015</name>
</gene>
<accession>A0AAW1TH23</accession>
<dbReference type="AlphaFoldDB" id="A0AAW1TH23"/>
<evidence type="ECO:0000313" key="1">
    <source>
        <dbReference type="EMBL" id="KAK9869262.1"/>
    </source>
</evidence>
<keyword evidence="2" id="KW-1185">Reference proteome</keyword>
<protein>
    <recommendedName>
        <fullName evidence="3">NADH dehydrogenase subunit 4L</fullName>
    </recommendedName>
</protein>
<reference evidence="1 2" key="1">
    <citation type="submission" date="2023-03" db="EMBL/GenBank/DDBJ databases">
        <title>Genome insight into feeding habits of ladybird beetles.</title>
        <authorList>
            <person name="Li H.-S."/>
            <person name="Huang Y.-H."/>
            <person name="Pang H."/>
        </authorList>
    </citation>
    <scope>NUCLEOTIDE SEQUENCE [LARGE SCALE GENOMIC DNA]</scope>
    <source>
        <strain evidence="1">SYSU_2023b</strain>
        <tissue evidence="1">Whole body</tissue>
    </source>
</reference>
<sequence>MLSGDCRRAYPLRHDHSLVVLIFVIVECGTCELRMIMGHEISSLTGFDVVFR</sequence>
<feature type="non-terminal residue" evidence="1">
    <location>
        <position position="52"/>
    </location>
</feature>
<dbReference type="Proteomes" id="UP001431783">
    <property type="component" value="Unassembled WGS sequence"/>
</dbReference>
<organism evidence="1 2">
    <name type="scientific">Henosepilachna vigintioctopunctata</name>
    <dbReference type="NCBI Taxonomy" id="420089"/>
    <lineage>
        <taxon>Eukaryota</taxon>
        <taxon>Metazoa</taxon>
        <taxon>Ecdysozoa</taxon>
        <taxon>Arthropoda</taxon>
        <taxon>Hexapoda</taxon>
        <taxon>Insecta</taxon>
        <taxon>Pterygota</taxon>
        <taxon>Neoptera</taxon>
        <taxon>Endopterygota</taxon>
        <taxon>Coleoptera</taxon>
        <taxon>Polyphaga</taxon>
        <taxon>Cucujiformia</taxon>
        <taxon>Coccinelloidea</taxon>
        <taxon>Coccinellidae</taxon>
        <taxon>Epilachninae</taxon>
        <taxon>Epilachnini</taxon>
        <taxon>Henosepilachna</taxon>
    </lineage>
</organism>
<evidence type="ECO:0008006" key="3">
    <source>
        <dbReference type="Google" id="ProtNLM"/>
    </source>
</evidence>
<proteinExistence type="predicted"/>
<dbReference type="EMBL" id="JARQZJ010000001">
    <property type="protein sequence ID" value="KAK9869262.1"/>
    <property type="molecule type" value="Genomic_DNA"/>
</dbReference>